<comment type="subcellular location">
    <subcellularLocation>
        <location evidence="1">Cytoplasm</location>
    </subcellularLocation>
</comment>
<dbReference type="SUPFAM" id="SSF56112">
    <property type="entry name" value="Protein kinase-like (PK-like)"/>
    <property type="match status" value="1"/>
</dbReference>
<dbReference type="AlphaFoldDB" id="A0A8S3V7I9"/>
<sequence>MNSEEKMSNRKPFEGDSLSKTISKDELKKSEEFIAMVRQYQQLKPILPASFVLKEPWAKAITGTFWLVLLIHGDLNDGNIIVKEVMEREKHPKEKTTYDIVGIIDFLDMQYSYNIVDVAILIAHMSAECTCMDPIDVGGHILAGYMTIKELTHNEKDILRLLICSRLAQLVILNEFTLLIDPHKKSVRLYLENYKRVIWKFWKTSKLNFIEDGM</sequence>
<gene>
    <name evidence="6" type="ORF">MEDL_61778</name>
</gene>
<evidence type="ECO:0000256" key="2">
    <source>
        <dbReference type="ARBA" id="ARBA00006219"/>
    </source>
</evidence>
<dbReference type="EC" id="2.7.1.81" evidence="6"/>
<evidence type="ECO:0000256" key="5">
    <source>
        <dbReference type="ARBA" id="ARBA00022777"/>
    </source>
</evidence>
<comment type="similarity">
    <text evidence="2">Belongs to the aminoglycoside phosphotransferase family.</text>
</comment>
<evidence type="ECO:0000256" key="1">
    <source>
        <dbReference type="ARBA" id="ARBA00004496"/>
    </source>
</evidence>
<proteinExistence type="inferred from homology"/>
<dbReference type="PANTHER" id="PTHR21064:SF1">
    <property type="entry name" value="HYDROXYLYSINE KINASE"/>
    <property type="match status" value="1"/>
</dbReference>
<dbReference type="OrthoDB" id="9973935at2759"/>
<accession>A0A8S3V7I9</accession>
<name>A0A8S3V7I9_MYTED</name>
<evidence type="ECO:0000313" key="6">
    <source>
        <dbReference type="EMBL" id="CAG2250031.1"/>
    </source>
</evidence>
<evidence type="ECO:0000256" key="4">
    <source>
        <dbReference type="ARBA" id="ARBA00022679"/>
    </source>
</evidence>
<keyword evidence="5" id="KW-0418">Kinase</keyword>
<dbReference type="EMBL" id="CAJPWZ010003028">
    <property type="protein sequence ID" value="CAG2250031.1"/>
    <property type="molecule type" value="Genomic_DNA"/>
</dbReference>
<dbReference type="GO" id="GO:0047992">
    <property type="term" value="F:hydroxylysine kinase activity"/>
    <property type="evidence" value="ECO:0007669"/>
    <property type="project" value="UniProtKB-EC"/>
</dbReference>
<dbReference type="PANTHER" id="PTHR21064">
    <property type="entry name" value="AMINOGLYCOSIDE PHOSPHOTRANSFERASE DOMAIN-CONTAINING PROTEIN-RELATED"/>
    <property type="match status" value="1"/>
</dbReference>
<protein>
    <submittedName>
        <fullName evidence="6">AGPHD1</fullName>
        <ecNumber evidence="6">2.7.1.81</ecNumber>
    </submittedName>
</protein>
<keyword evidence="3" id="KW-0963">Cytoplasm</keyword>
<dbReference type="InterPro" id="IPR050249">
    <property type="entry name" value="Pseudomonas-type_ThrB"/>
</dbReference>
<evidence type="ECO:0000313" key="7">
    <source>
        <dbReference type="Proteomes" id="UP000683360"/>
    </source>
</evidence>
<keyword evidence="4 6" id="KW-0808">Transferase</keyword>
<reference evidence="6" key="1">
    <citation type="submission" date="2021-03" db="EMBL/GenBank/DDBJ databases">
        <authorList>
            <person name="Bekaert M."/>
        </authorList>
    </citation>
    <scope>NUCLEOTIDE SEQUENCE</scope>
</reference>
<dbReference type="Proteomes" id="UP000683360">
    <property type="component" value="Unassembled WGS sequence"/>
</dbReference>
<comment type="caution">
    <text evidence="6">The sequence shown here is derived from an EMBL/GenBank/DDBJ whole genome shotgun (WGS) entry which is preliminary data.</text>
</comment>
<organism evidence="6 7">
    <name type="scientific">Mytilus edulis</name>
    <name type="common">Blue mussel</name>
    <dbReference type="NCBI Taxonomy" id="6550"/>
    <lineage>
        <taxon>Eukaryota</taxon>
        <taxon>Metazoa</taxon>
        <taxon>Spiralia</taxon>
        <taxon>Lophotrochozoa</taxon>
        <taxon>Mollusca</taxon>
        <taxon>Bivalvia</taxon>
        <taxon>Autobranchia</taxon>
        <taxon>Pteriomorphia</taxon>
        <taxon>Mytilida</taxon>
        <taxon>Mytiloidea</taxon>
        <taxon>Mytilidae</taxon>
        <taxon>Mytilinae</taxon>
        <taxon>Mytilus</taxon>
    </lineage>
</organism>
<dbReference type="Gene3D" id="3.90.1200.10">
    <property type="match status" value="1"/>
</dbReference>
<keyword evidence="7" id="KW-1185">Reference proteome</keyword>
<dbReference type="GO" id="GO:0005737">
    <property type="term" value="C:cytoplasm"/>
    <property type="evidence" value="ECO:0007669"/>
    <property type="project" value="UniProtKB-SubCell"/>
</dbReference>
<dbReference type="InterPro" id="IPR011009">
    <property type="entry name" value="Kinase-like_dom_sf"/>
</dbReference>
<evidence type="ECO:0000256" key="3">
    <source>
        <dbReference type="ARBA" id="ARBA00022490"/>
    </source>
</evidence>